<protein>
    <submittedName>
        <fullName evidence="2">Uncharacterized protein</fullName>
    </submittedName>
</protein>
<evidence type="ECO:0000313" key="2">
    <source>
        <dbReference type="EMBL" id="RPB04770.1"/>
    </source>
</evidence>
<accession>A0A3N4K2F6</accession>
<dbReference type="AlphaFoldDB" id="A0A3N4K2F6"/>
<evidence type="ECO:0000256" key="1">
    <source>
        <dbReference type="SAM" id="Phobius"/>
    </source>
</evidence>
<dbReference type="EMBL" id="ML120356">
    <property type="protein sequence ID" value="RPB04770.1"/>
    <property type="molecule type" value="Genomic_DNA"/>
</dbReference>
<keyword evidence="1" id="KW-1133">Transmembrane helix</keyword>
<keyword evidence="3" id="KW-1185">Reference proteome</keyword>
<sequence length="133" mass="15050">MLAWFAGSLERLYTYISFLLVSFRYPRCIYAHNPSEFSELFSPGLKITTPNPPNVSLPHVFYIYCASGYAAVSYIVSYLRRVILSKGGDMRGFTCVCMVVGSLVPFLIINHDVLLVTERMMIGPDSSWPYSML</sequence>
<proteinExistence type="predicted"/>
<keyword evidence="1" id="KW-0472">Membrane</keyword>
<evidence type="ECO:0000313" key="3">
    <source>
        <dbReference type="Proteomes" id="UP000276215"/>
    </source>
</evidence>
<dbReference type="Proteomes" id="UP000276215">
    <property type="component" value="Unassembled WGS sequence"/>
</dbReference>
<organism evidence="2 3">
    <name type="scientific">Choiromyces venosus 120613-1</name>
    <dbReference type="NCBI Taxonomy" id="1336337"/>
    <lineage>
        <taxon>Eukaryota</taxon>
        <taxon>Fungi</taxon>
        <taxon>Dikarya</taxon>
        <taxon>Ascomycota</taxon>
        <taxon>Pezizomycotina</taxon>
        <taxon>Pezizomycetes</taxon>
        <taxon>Pezizales</taxon>
        <taxon>Tuberaceae</taxon>
        <taxon>Choiromyces</taxon>
    </lineage>
</organism>
<feature type="transmembrane region" description="Helical" evidence="1">
    <location>
        <begin position="61"/>
        <end position="79"/>
    </location>
</feature>
<gene>
    <name evidence="2" type="ORF">L873DRAFT_1170438</name>
</gene>
<reference evidence="2 3" key="1">
    <citation type="journal article" date="2018" name="Nat. Ecol. Evol.">
        <title>Pezizomycetes genomes reveal the molecular basis of ectomycorrhizal truffle lifestyle.</title>
        <authorList>
            <person name="Murat C."/>
            <person name="Payen T."/>
            <person name="Noel B."/>
            <person name="Kuo A."/>
            <person name="Morin E."/>
            <person name="Chen J."/>
            <person name="Kohler A."/>
            <person name="Krizsan K."/>
            <person name="Balestrini R."/>
            <person name="Da Silva C."/>
            <person name="Montanini B."/>
            <person name="Hainaut M."/>
            <person name="Levati E."/>
            <person name="Barry K.W."/>
            <person name="Belfiori B."/>
            <person name="Cichocki N."/>
            <person name="Clum A."/>
            <person name="Dockter R.B."/>
            <person name="Fauchery L."/>
            <person name="Guy J."/>
            <person name="Iotti M."/>
            <person name="Le Tacon F."/>
            <person name="Lindquist E.A."/>
            <person name="Lipzen A."/>
            <person name="Malagnac F."/>
            <person name="Mello A."/>
            <person name="Molinier V."/>
            <person name="Miyauchi S."/>
            <person name="Poulain J."/>
            <person name="Riccioni C."/>
            <person name="Rubini A."/>
            <person name="Sitrit Y."/>
            <person name="Splivallo R."/>
            <person name="Traeger S."/>
            <person name="Wang M."/>
            <person name="Zifcakova L."/>
            <person name="Wipf D."/>
            <person name="Zambonelli A."/>
            <person name="Paolocci F."/>
            <person name="Nowrousian M."/>
            <person name="Ottonello S."/>
            <person name="Baldrian P."/>
            <person name="Spatafora J.W."/>
            <person name="Henrissat B."/>
            <person name="Nagy L.G."/>
            <person name="Aury J.M."/>
            <person name="Wincker P."/>
            <person name="Grigoriev I.V."/>
            <person name="Bonfante P."/>
            <person name="Martin F.M."/>
        </authorList>
    </citation>
    <scope>NUCLEOTIDE SEQUENCE [LARGE SCALE GENOMIC DNA]</scope>
    <source>
        <strain evidence="2 3">120613-1</strain>
    </source>
</reference>
<name>A0A3N4K2F6_9PEZI</name>
<feature type="transmembrane region" description="Helical" evidence="1">
    <location>
        <begin position="91"/>
        <end position="109"/>
    </location>
</feature>
<keyword evidence="1" id="KW-0812">Transmembrane</keyword>